<dbReference type="UniPathway" id="UPA00378"/>
<keyword evidence="8 10" id="KW-1133">Transmembrane helix</keyword>
<feature type="transmembrane region" description="Helical" evidence="10">
    <location>
        <begin position="77"/>
        <end position="95"/>
    </location>
</feature>
<organism evidence="11 12">
    <name type="scientific">Cyanidioschyzon merolae (strain NIES-3377 / 10D)</name>
    <name type="common">Unicellular red alga</name>
    <dbReference type="NCBI Taxonomy" id="280699"/>
    <lineage>
        <taxon>Eukaryota</taxon>
        <taxon>Rhodophyta</taxon>
        <taxon>Bangiophyceae</taxon>
        <taxon>Cyanidiales</taxon>
        <taxon>Cyanidiaceae</taxon>
        <taxon>Cyanidioschyzon</taxon>
    </lineage>
</organism>
<feature type="transmembrane region" description="Helical" evidence="10">
    <location>
        <begin position="420"/>
        <end position="441"/>
    </location>
</feature>
<evidence type="ECO:0000313" key="11">
    <source>
        <dbReference type="EMBL" id="BAM79733.1"/>
    </source>
</evidence>
<keyword evidence="9 10" id="KW-0472">Membrane</keyword>
<evidence type="ECO:0000256" key="9">
    <source>
        <dbReference type="ARBA" id="ARBA00023136"/>
    </source>
</evidence>
<dbReference type="OrthoDB" id="4983at2759"/>
<dbReference type="GO" id="GO:0005789">
    <property type="term" value="C:endoplasmic reticulum membrane"/>
    <property type="evidence" value="ECO:0007669"/>
    <property type="project" value="UniProtKB-SubCell"/>
</dbReference>
<proteinExistence type="inferred from homology"/>
<feature type="transmembrane region" description="Helical" evidence="10">
    <location>
        <begin position="392"/>
        <end position="408"/>
    </location>
</feature>
<feature type="transmembrane region" description="Helical" evidence="10">
    <location>
        <begin position="184"/>
        <end position="202"/>
    </location>
</feature>
<evidence type="ECO:0000256" key="1">
    <source>
        <dbReference type="ARBA" id="ARBA00004477"/>
    </source>
</evidence>
<dbReference type="RefSeq" id="XP_005536019.1">
    <property type="nucleotide sequence ID" value="XM_005535962.1"/>
</dbReference>
<comment type="pathway">
    <text evidence="2 10">Protein modification; protein glycosylation.</text>
</comment>
<evidence type="ECO:0000256" key="3">
    <source>
        <dbReference type="ARBA" id="ARBA00008715"/>
    </source>
</evidence>
<keyword evidence="7 10" id="KW-0256">Endoplasmic reticulum</keyword>
<dbReference type="PANTHER" id="PTHR12413">
    <property type="entry name" value="DOLICHYL GLYCOSYLTRANSFERASE"/>
    <property type="match status" value="1"/>
</dbReference>
<gene>
    <name evidence="11" type="ORF">CYME_CMH028C</name>
</gene>
<dbReference type="AlphaFoldDB" id="M1VGE0"/>
<keyword evidence="6 10" id="KW-0812">Transmembrane</keyword>
<feature type="transmembrane region" description="Helical" evidence="10">
    <location>
        <begin position="366"/>
        <end position="385"/>
    </location>
</feature>
<evidence type="ECO:0000256" key="6">
    <source>
        <dbReference type="ARBA" id="ARBA00022692"/>
    </source>
</evidence>
<dbReference type="eggNOG" id="KOG2575">
    <property type="taxonomic scope" value="Eukaryota"/>
</dbReference>
<feature type="transmembrane region" description="Helical" evidence="10">
    <location>
        <begin position="156"/>
        <end position="177"/>
    </location>
</feature>
<sequence length="476" mass="54464">MKVLQSCRFGQLRKLLLIIVLAIYIRASIGLFPYSGEHRPPRFGDYEAHRYWSAVTLHMRPVANWYTHPGDYWVIDYPPLSAYLAFAIGICARLLDFEGAVQADAYGYESESSRAFFRGTVLLVDLLFFFPAAYFASGGDLNRFASLTLFQPCWILIDHAHFHYTCIQLGFILWMIARYRTIKLTMIATAVLFKQTSIYFLPVPAMDALRQAWRRAFPDNDVLFSVLVALFILYPFKLDALLRRVFPFHRGVFEDKVATFWCTISPLLRRTGLLRSRFLPPACGLMTLVAVIPFLMGSPGRCITESDRLRLCIRLTGCSLAFYLFSYHVHEKHILLPLLPLSLCAHEYPDIIIWATSTAVFSLLPLFLHEGSAMALVALIIWTCLGRGRRPSVAWMLLALPLGILLAVDGNPFRERYPYLLPYFVAIFCFLNFLMLLLWCYKEHAKLSGCSFTVEGARNLLFRSLNFSRAPPQKLS</sequence>
<evidence type="ECO:0000256" key="5">
    <source>
        <dbReference type="ARBA" id="ARBA00022679"/>
    </source>
</evidence>
<evidence type="ECO:0000256" key="8">
    <source>
        <dbReference type="ARBA" id="ARBA00022989"/>
    </source>
</evidence>
<keyword evidence="12" id="KW-1185">Reference proteome</keyword>
<comment type="subcellular location">
    <subcellularLocation>
        <location evidence="1 10">Endoplasmic reticulum membrane</location>
        <topology evidence="1 10">Multi-pass membrane protein</topology>
    </subcellularLocation>
</comment>
<keyword evidence="5 10" id="KW-0808">Transferase</keyword>
<dbReference type="EC" id="2.4.1.-" evidence="10"/>
<dbReference type="STRING" id="280699.M1VGE0"/>
<dbReference type="GeneID" id="16993365"/>
<reference evidence="11 12" key="1">
    <citation type="journal article" date="2004" name="Nature">
        <title>Genome sequence of the ultrasmall unicellular red alga Cyanidioschyzon merolae 10D.</title>
        <authorList>
            <person name="Matsuzaki M."/>
            <person name="Misumi O."/>
            <person name="Shin-i T."/>
            <person name="Maruyama S."/>
            <person name="Takahara M."/>
            <person name="Miyagishima S."/>
            <person name="Mori T."/>
            <person name="Nishida K."/>
            <person name="Yagisawa F."/>
            <person name="Nishida K."/>
            <person name="Yoshida Y."/>
            <person name="Nishimura Y."/>
            <person name="Nakao S."/>
            <person name="Kobayashi T."/>
            <person name="Momoyama Y."/>
            <person name="Higashiyama T."/>
            <person name="Minoda A."/>
            <person name="Sano M."/>
            <person name="Nomoto H."/>
            <person name="Oishi K."/>
            <person name="Hayashi H."/>
            <person name="Ohta F."/>
            <person name="Nishizaka S."/>
            <person name="Haga S."/>
            <person name="Miura S."/>
            <person name="Morishita T."/>
            <person name="Kabeya Y."/>
            <person name="Terasawa K."/>
            <person name="Suzuki Y."/>
            <person name="Ishii Y."/>
            <person name="Asakawa S."/>
            <person name="Takano H."/>
            <person name="Ohta N."/>
            <person name="Kuroiwa H."/>
            <person name="Tanaka K."/>
            <person name="Shimizu N."/>
            <person name="Sugano S."/>
            <person name="Sato N."/>
            <person name="Nozaki H."/>
            <person name="Ogasawara N."/>
            <person name="Kohara Y."/>
            <person name="Kuroiwa T."/>
        </authorList>
    </citation>
    <scope>NUCLEOTIDE SEQUENCE [LARGE SCALE GENOMIC DNA]</scope>
    <source>
        <strain evidence="11 12">10D</strain>
    </source>
</reference>
<dbReference type="InterPro" id="IPR004856">
    <property type="entry name" value="Glyco_trans_ALG6/ALG8"/>
</dbReference>
<feature type="transmembrane region" description="Helical" evidence="10">
    <location>
        <begin position="12"/>
        <end position="34"/>
    </location>
</feature>
<feature type="transmembrane region" description="Helical" evidence="10">
    <location>
        <begin position="115"/>
        <end position="136"/>
    </location>
</feature>
<evidence type="ECO:0000256" key="10">
    <source>
        <dbReference type="RuleBase" id="RU363110"/>
    </source>
</evidence>
<protein>
    <recommendedName>
        <fullName evidence="10">Alpha-1,3-glucosyltransferase</fullName>
        <ecNumber evidence="10">2.4.1.-</ecNumber>
    </recommendedName>
</protein>
<evidence type="ECO:0000256" key="7">
    <source>
        <dbReference type="ARBA" id="ARBA00022824"/>
    </source>
</evidence>
<dbReference type="KEGG" id="cme:CYME_CMH028C"/>
<evidence type="ECO:0000313" key="12">
    <source>
        <dbReference type="Proteomes" id="UP000007014"/>
    </source>
</evidence>
<accession>M1VGE0</accession>
<dbReference type="Proteomes" id="UP000007014">
    <property type="component" value="Chromosome 8"/>
</dbReference>
<evidence type="ECO:0000256" key="4">
    <source>
        <dbReference type="ARBA" id="ARBA00022676"/>
    </source>
</evidence>
<name>M1VGE0_CYAM1</name>
<reference evidence="11 12" key="2">
    <citation type="journal article" date="2007" name="BMC Biol.">
        <title>A 100%-complete sequence reveals unusually simple genomic features in the hot-spring red alga Cyanidioschyzon merolae.</title>
        <authorList>
            <person name="Nozaki H."/>
            <person name="Takano H."/>
            <person name="Misumi O."/>
            <person name="Terasawa K."/>
            <person name="Matsuzaki M."/>
            <person name="Maruyama S."/>
            <person name="Nishida K."/>
            <person name="Yagisawa F."/>
            <person name="Yoshida Y."/>
            <person name="Fujiwara T."/>
            <person name="Takio S."/>
            <person name="Tamura K."/>
            <person name="Chung S.J."/>
            <person name="Nakamura S."/>
            <person name="Kuroiwa H."/>
            <person name="Tanaka K."/>
            <person name="Sato N."/>
            <person name="Kuroiwa T."/>
        </authorList>
    </citation>
    <scope>NUCLEOTIDE SEQUENCE [LARGE SCALE GENOMIC DNA]</scope>
    <source>
        <strain evidence="11 12">10D</strain>
    </source>
</reference>
<feature type="transmembrane region" description="Helical" evidence="10">
    <location>
        <begin position="278"/>
        <end position="296"/>
    </location>
</feature>
<evidence type="ECO:0000256" key="2">
    <source>
        <dbReference type="ARBA" id="ARBA00004922"/>
    </source>
</evidence>
<keyword evidence="4 10" id="KW-0328">Glycosyltransferase</keyword>
<dbReference type="PANTHER" id="PTHR12413:SF1">
    <property type="entry name" value="DOLICHYL PYROPHOSPHATE MAN9GLCNAC2 ALPHA-1,3-GLUCOSYLTRANSFERASE"/>
    <property type="match status" value="1"/>
</dbReference>
<dbReference type="Pfam" id="PF03155">
    <property type="entry name" value="Alg6_Alg8"/>
    <property type="match status" value="1"/>
</dbReference>
<dbReference type="EMBL" id="AP006490">
    <property type="protein sequence ID" value="BAM79733.1"/>
    <property type="molecule type" value="Genomic_DNA"/>
</dbReference>
<dbReference type="GO" id="GO:0042281">
    <property type="term" value="F:dolichyl pyrophosphate Man9GlcNAc2 alpha-1,3-glucosyltransferase activity"/>
    <property type="evidence" value="ECO:0007669"/>
    <property type="project" value="TreeGrafter"/>
</dbReference>
<comment type="similarity">
    <text evidence="3 10">Belongs to the ALG6/ALG8 glucosyltransferase family.</text>
</comment>
<feature type="transmembrane region" description="Helical" evidence="10">
    <location>
        <begin position="222"/>
        <end position="242"/>
    </location>
</feature>